<dbReference type="Proteomes" id="UP001068021">
    <property type="component" value="Unassembled WGS sequence"/>
</dbReference>
<dbReference type="SMART" id="SM00722">
    <property type="entry name" value="CASH"/>
    <property type="match status" value="7"/>
</dbReference>
<evidence type="ECO:0000256" key="2">
    <source>
        <dbReference type="ARBA" id="ARBA00022737"/>
    </source>
</evidence>
<name>A0A9E5A1A7_9EURY</name>
<organism evidence="6 8">
    <name type="scientific">Methanobacterium veterum</name>
    <dbReference type="NCBI Taxonomy" id="408577"/>
    <lineage>
        <taxon>Archaea</taxon>
        <taxon>Methanobacteriati</taxon>
        <taxon>Methanobacteriota</taxon>
        <taxon>Methanomada group</taxon>
        <taxon>Methanobacteria</taxon>
        <taxon>Methanobacteriales</taxon>
        <taxon>Methanobacteriaceae</taxon>
        <taxon>Methanobacterium</taxon>
    </lineage>
</organism>
<feature type="region of interest" description="Disordered" evidence="4">
    <location>
        <begin position="336"/>
        <end position="360"/>
    </location>
</feature>
<dbReference type="Pfam" id="PF13229">
    <property type="entry name" value="Beta_helix"/>
    <property type="match status" value="5"/>
</dbReference>
<dbReference type="InterPro" id="IPR012334">
    <property type="entry name" value="Pectin_lyas_fold"/>
</dbReference>
<dbReference type="InterPro" id="IPR059177">
    <property type="entry name" value="GH29D-like_dom"/>
</dbReference>
<dbReference type="Gene3D" id="2.60.40.10">
    <property type="entry name" value="Immunoglobulins"/>
    <property type="match status" value="1"/>
</dbReference>
<evidence type="ECO:0000313" key="7">
    <source>
        <dbReference type="EMBL" id="MCZ3371557.1"/>
    </source>
</evidence>
<accession>A0A9E5A1A7</accession>
<keyword evidence="8" id="KW-1185">Reference proteome</keyword>
<dbReference type="SMART" id="SM00710">
    <property type="entry name" value="PbH1"/>
    <property type="match status" value="43"/>
</dbReference>
<feature type="compositionally biased region" description="Polar residues" evidence="4">
    <location>
        <begin position="338"/>
        <end position="356"/>
    </location>
</feature>
<sequence>MKKKYVFIILISMFLMLISITGTVSAANHTVNPGDSIQSVINNASSNDTIIVNDNNGSAYTYTGNLIINKTLQLKAKSGSKVTIRASNSSKPSITVNSLGTGAFIQGFTIIGATNSSGIYLNGVLSCNITGNNLNGNYYGVYVYGSSSNNIVLGNTIANSTYSGIILNSNNNTVQNDILTGNLRGILLSGGNYNTIQNNTITNTGSYGIGLNNAYNNIFQKNTIAGSTSFGLNIQNGSNGNIIRSNVIKNNNYGIYILNSAITITFNEITGNTVHGLYSVNGTANAINNWWGSNNLTVSSSSGSDIYGNGGTVTYNPWLVLTIGSSSDIVSKSSSSSVTADLTRNNQGTNTSSSGTVPDGIPVNFSKTLGTISSPVSTRNGKATATFNSGTTTGTATVSAVLDRQTVNKTITIISGVYNTRTKKTFSTIQAAINDATTSNGDTILLGGGTYAANIVISKRLSLMPAYGGNVILQASNSSLPTVTAFYGGSGSLIKGFTIRGATNSYGVYISSYVNSCNVTGNIITNNLYGILIDANSTRISGNNITGNAHDGIYFENVNNNYITGNNVTANGGNGIINYYSRNNAISGNKVANNTGNGIVLYYANNNTVSGNNVMGNIQEGIFLYNSNSTIVSGNNVTGNNADGIAIGYANNNTLSGNNLTANVHNGIDISYANNNTISGNSISGNNVTVVGVHIEYSSTNRVSGNNITCNSISGIFFNDARNNTISGNNVTGNDRGIYLYNSNSTVVSGNNVKDNILDGICLDSSNNNTISVNDASFNGLNGIIVGYANNNTISGNNATNNVHHGIYLDLANGNCVSGNIASNNVLSGICADSSNNTTLVGSKVTDNDQMGIFITYSNGILISGNNVTKNGINGTIYGGIIIGYSNNSTISENNITNNTENGILLYNSRNDIIFGNNVTNNTEGIALQNASNITISMNDAINSILNGITLLYSSNNTISRNNVTNNHYAGIYVDNSDSTRITENTIINNQNGIYLYFSPATVNFNRIARNSVGGLINAYSSFVNATNNWWGTNNPTVSSSNVSDICILGGNVIYNPWIVLAVNSVHCINGTFNITADLTHNNHGTDLSQLGHVPDGIIINFTTDYGIIVRNVNTINGKAVSQLNSTVNSIANITVTLDNQIVSKTVNIFNIYNTVTQKGFSSIQAAIDDLSTSDGDVIEIMSGTYRENIVVNKRIVIMAFPGENVTIQAVNSLSSIVTVNPGVTVTIFNLIFANGNYASGPGGAIYNRGNLTVINCTFRNNTAYWGGAICNDGNLTVTGSTFMGNTAIHDGGAINSNNVLNVNNCVFTNNVAQHVCGAIINWQGTMNVTGSGFTGNTAAMEGSTIGNYYGSANINFNRIVVSGNYGLYNANGGVVNATNNWWGSNTDPTTNSSNIRNNGGTVTYNPWLVLNLTANPTRTNGNSTVTADLTHNSNGADTSSGGHVPDNIPVNFTTTLGNMASPVYTRNGKAILTFNSGTVTSGVASVTATLDGQILQMNITIDAIAPTVNATLATGLYNITQYVNLTASDAVDSNPVIYYTTDGSTPTTSSTVYVGPILLTTTTTLKFMAVDFTGNKSPVGIKYYIFSPVGNLNTGLGYSSIQNAIDDILTVNGNIIVVANGTYLENIVLNKNLTITPYDGNVTIQAASPNSPIITINSGGNGSLILGFTLTGANGTSSSGIYLNNASNCTIMGNILTSNYYGLLLASSTNNTIWDNNLTGNLMGGIWFNSSDNNTIYSNIITNNSGHGIYLYNSGNTLIMANTVQNNLMNGIELNNSSNCTIYENTITDNHQNGIKATSSSADINFNIITGNTFYGLYNMGNGALNATNNWWGTNNPVVSLTSPSDINIAGGTVTYDPWLVLSLTGSMITVTHNSTSDCEITADLTQDNHGNDTSSSGTIPDGLPVNFTTTLGTINSTGTIRSGRAIVILTSSSSDGATTVAATVNNWQVSKAFHKSFSSIQSAVNDPLTIDGDVIFVTNGTYIENIVVNKNLTIISEGNVTVQALNSSNPVFTVNDCSDSMIYGFTITGATHSSAIYLNRVSSCYVLDNTIAGNGLNSTGDFGYGIFLNSTTNCTVSGNILQNNLGGIDLEYSNNTLLSGNNITNSMLRGIYLYQANNTTISGNNLANNDCGILSEYSNNLTVTSNDIKNNTYQGIYLYNSSGDLHFNRIVGNGEYGLLSRGGTVNATNNWWGTNNPAVSSAKPSAIYVISGSVLYNPWLVLTITPTSYKVSDGKIYESTITADLNHNSNGEYLSTITYIPEGIPVNFTTDNGTITNSSSTVKGEASATLVLNPNLQSGLTNVTANVDGQNVSAAVDRSANATILIASTAIDLSTGQPLSLSYVLPLNESVSWVSVLWKSTSSDFGVFQNEVDLIVNGAVVLNRTVSNINYLYYKNSYSPKVWYNVNFLNWLFSESAASKMALQSIIQQNPELQNLTGDDLEIGILNIIKENNGFTNSEMNMIANHRYFTDDIATYIKYPGDAAKKITVEDPDSNELIDLDFTGNPISRVSTMIYANGGYFHVDDPVNPTSLVYKYAGYEGVRSFAIVTTKVTDDILQYWLDQKDRTDVNGTLLYPDGPMKAAYGTFLEALLMIKCHDMVADQAAAQYNVSWTRTTPIIVSVFDDAYCTVLTLECSHRFGMDVIGDVSNITAFRYACSSAVNPIEHMVGESLFPGGNSTSIVMGLGQMIFNGEMVDLFMSNGYFVMKSADNSLFLVLDPETGILRDVMVLNSSLSGSWCYSDQQAEWAHDLGEKLINGIENIPWMSFIPILGINLNMFGSSGSILQGSGSLMSIFEYVGVDGPAAEVLASLTRFAKNPLTAAVIGVGITTFVVGNYLCDKYNWPPHRDFNQDVQTVKDLVYNSASKTIGFLISSVSYGSNKINVDISKTIDFLNKIDCDDELDDAQTTLWDFWGPQAFKNLGTGGSDGNSTEWANTFLNTFRFIKKQSIDMYKGILAGDPVAFAKGAAGTGVGLGLLSVLTRGVIYDTIEESYQKYKNYDLNNSTSGGFGGGGGSAFP</sequence>
<dbReference type="Pfam" id="PF05048">
    <property type="entry name" value="NosD"/>
    <property type="match status" value="2"/>
</dbReference>
<comment type="caution">
    <text evidence="6">The sequence shown here is derived from an EMBL/GenBank/DDBJ whole genome shotgun (WGS) entry which is preliminary data.</text>
</comment>
<feature type="domain" description="Carbohydrate-binding/sugar hydrolysis" evidence="5">
    <location>
        <begin position="446"/>
        <end position="579"/>
    </location>
</feature>
<dbReference type="Pfam" id="PF13290">
    <property type="entry name" value="CHB_HEX_C_1"/>
    <property type="match status" value="1"/>
</dbReference>
<dbReference type="InterPro" id="IPR051550">
    <property type="entry name" value="SCF-Subunits/Alg-Epimerases"/>
</dbReference>
<reference evidence="6" key="1">
    <citation type="submission" date="2022-12" db="EMBL/GenBank/DDBJ databases">
        <title>Reclassification of two methanogenic archaea species isolated from the Kolyma lowland permafrost.</title>
        <authorList>
            <person name="Trubitsyn V.E."/>
            <person name="Rivkina E.M."/>
            <person name="Shcherbakova V.A."/>
        </authorList>
    </citation>
    <scope>NUCLEOTIDE SEQUENCE</scope>
    <source>
        <strain evidence="6">M2</strain>
        <strain evidence="7">MK4</strain>
    </source>
</reference>
<keyword evidence="3" id="KW-0833">Ubl conjugation pathway</keyword>
<dbReference type="InterPro" id="IPR039448">
    <property type="entry name" value="Beta_helix"/>
</dbReference>
<dbReference type="Proteomes" id="UP001074446">
    <property type="component" value="Unassembled WGS sequence"/>
</dbReference>
<evidence type="ECO:0000259" key="5">
    <source>
        <dbReference type="SMART" id="SM00722"/>
    </source>
</evidence>
<dbReference type="Gene3D" id="2.160.20.10">
    <property type="entry name" value="Single-stranded right-handed beta-helix, Pectin lyase-like"/>
    <property type="match status" value="8"/>
</dbReference>
<evidence type="ECO:0000313" key="6">
    <source>
        <dbReference type="EMBL" id="MCZ3366215.1"/>
    </source>
</evidence>
<dbReference type="SUPFAM" id="SSF51126">
    <property type="entry name" value="Pectin lyase-like"/>
    <property type="match status" value="7"/>
</dbReference>
<comment type="pathway">
    <text evidence="1">Protein modification; protein ubiquitination.</text>
</comment>
<dbReference type="PANTHER" id="PTHR22990:SF15">
    <property type="entry name" value="F-BOX ONLY PROTEIN 10"/>
    <property type="match status" value="1"/>
</dbReference>
<dbReference type="EMBL" id="JAPVER010000020">
    <property type="protein sequence ID" value="MCZ3366215.1"/>
    <property type="molecule type" value="Genomic_DNA"/>
</dbReference>
<dbReference type="InterPro" id="IPR011050">
    <property type="entry name" value="Pectin_lyase_fold/virulence"/>
</dbReference>
<feature type="domain" description="Carbohydrate-binding/sugar hydrolysis" evidence="5">
    <location>
        <begin position="45"/>
        <end position="212"/>
    </location>
</feature>
<dbReference type="InterPro" id="IPR006626">
    <property type="entry name" value="PbH1"/>
</dbReference>
<feature type="domain" description="Carbohydrate-binding/sugar hydrolysis" evidence="5">
    <location>
        <begin position="1619"/>
        <end position="1799"/>
    </location>
</feature>
<feature type="domain" description="Carbohydrate-binding/sugar hydrolysis" evidence="5">
    <location>
        <begin position="869"/>
        <end position="1019"/>
    </location>
</feature>
<dbReference type="RefSeq" id="WP_048081880.1">
    <property type="nucleotide sequence ID" value="NZ_JAPVER010000020.1"/>
</dbReference>
<evidence type="ECO:0000256" key="4">
    <source>
        <dbReference type="SAM" id="MobiDB-lite"/>
    </source>
</evidence>
<protein>
    <submittedName>
        <fullName evidence="6">Right-handed parallel beta-helix repeat-containing protein</fullName>
    </submittedName>
</protein>
<feature type="domain" description="Carbohydrate-binding/sugar hydrolysis" evidence="5">
    <location>
        <begin position="742"/>
        <end position="856"/>
    </location>
</feature>
<evidence type="ECO:0000256" key="1">
    <source>
        <dbReference type="ARBA" id="ARBA00004906"/>
    </source>
</evidence>
<dbReference type="InterPro" id="IPR013783">
    <property type="entry name" value="Ig-like_fold"/>
</dbReference>
<evidence type="ECO:0000256" key="3">
    <source>
        <dbReference type="ARBA" id="ARBA00022786"/>
    </source>
</evidence>
<feature type="domain" description="Carbohydrate-binding/sugar hydrolysis" evidence="5">
    <location>
        <begin position="1979"/>
        <end position="2116"/>
    </location>
</feature>
<dbReference type="InterPro" id="IPR006633">
    <property type="entry name" value="Carb-bd_sugar_hydrolysis-dom"/>
</dbReference>
<feature type="domain" description="Carbohydrate-binding/sugar hydrolysis" evidence="5">
    <location>
        <begin position="585"/>
        <end position="741"/>
    </location>
</feature>
<dbReference type="EMBL" id="JAPVES010000025">
    <property type="protein sequence ID" value="MCZ3371557.1"/>
    <property type="molecule type" value="Genomic_DNA"/>
</dbReference>
<proteinExistence type="predicted"/>
<dbReference type="NCBIfam" id="TIGR03804">
    <property type="entry name" value="para_beta_helix"/>
    <property type="match status" value="18"/>
</dbReference>
<dbReference type="PANTHER" id="PTHR22990">
    <property type="entry name" value="F-BOX ONLY PROTEIN"/>
    <property type="match status" value="1"/>
</dbReference>
<dbReference type="InterPro" id="IPR022441">
    <property type="entry name" value="Para_beta_helix_rpt-2"/>
</dbReference>
<keyword evidence="2" id="KW-0677">Repeat</keyword>
<gene>
    <name evidence="7" type="ORF">O3H35_02825</name>
    <name evidence="6" type="ORF">O3H54_10020</name>
</gene>
<dbReference type="InterPro" id="IPR007742">
    <property type="entry name" value="NosD_dom"/>
</dbReference>
<evidence type="ECO:0000313" key="8">
    <source>
        <dbReference type="Proteomes" id="UP001068021"/>
    </source>
</evidence>